<keyword evidence="2" id="KW-0966">Cell projection</keyword>
<sequence length="229" mass="26246">GPWPLHRRLRHARRAGAPGADRERPLQRLDPRLQGRPDRPARLRRDDARQRRDRPGHRPAGDRGAGRRRADRLDPHAGPGDGRAARLRDHRRGLLRGADRSRRAVHAQRPVHRLAAGHPRHAAGRSRPRPRRGARAGRRRRPRRSAPAAGGQSERPPQGRRLARRRQPRRRPGRPGPRRRPGGLRRRSGPLHGRHDRLHARLRGRPARHHDDRRDAGQGREPGGELERL</sequence>
<feature type="compositionally biased region" description="Basic and acidic residues" evidence="1">
    <location>
        <begin position="209"/>
        <end position="229"/>
    </location>
</feature>
<feature type="non-terminal residue" evidence="2">
    <location>
        <position position="1"/>
    </location>
</feature>
<dbReference type="AlphaFoldDB" id="A0A6J4SU11"/>
<feature type="non-terminal residue" evidence="2">
    <location>
        <position position="229"/>
    </location>
</feature>
<feature type="compositionally biased region" description="Basic and acidic residues" evidence="1">
    <location>
        <begin position="20"/>
        <end position="50"/>
    </location>
</feature>
<keyword evidence="2" id="KW-0282">Flagellum</keyword>
<proteinExistence type="predicted"/>
<feature type="region of interest" description="Disordered" evidence="1">
    <location>
        <begin position="1"/>
        <end position="229"/>
    </location>
</feature>
<gene>
    <name evidence="2" type="ORF">AVDCRST_MAG45-1559</name>
</gene>
<keyword evidence="2" id="KW-0969">Cilium</keyword>
<feature type="compositionally biased region" description="Basic residues" evidence="1">
    <location>
        <begin position="103"/>
        <end position="112"/>
    </location>
</feature>
<feature type="compositionally biased region" description="Basic residues" evidence="1">
    <location>
        <begin position="161"/>
        <end position="208"/>
    </location>
</feature>
<name>A0A6J4SU11_9ACTN</name>
<feature type="compositionally biased region" description="Basic residues" evidence="1">
    <location>
        <begin position="118"/>
        <end position="144"/>
    </location>
</feature>
<feature type="compositionally biased region" description="Basic residues" evidence="1">
    <location>
        <begin position="1"/>
        <end position="14"/>
    </location>
</feature>
<evidence type="ECO:0000256" key="1">
    <source>
        <dbReference type="SAM" id="MobiDB-lite"/>
    </source>
</evidence>
<evidence type="ECO:0000313" key="2">
    <source>
        <dbReference type="EMBL" id="CAA9505233.1"/>
    </source>
</evidence>
<reference evidence="2" key="1">
    <citation type="submission" date="2020-02" db="EMBL/GenBank/DDBJ databases">
        <authorList>
            <person name="Meier V. D."/>
        </authorList>
    </citation>
    <scope>NUCLEOTIDE SEQUENCE</scope>
    <source>
        <strain evidence="2">AVDCRST_MAG45</strain>
    </source>
</reference>
<dbReference type="EMBL" id="CADCVU010000128">
    <property type="protein sequence ID" value="CAA9505233.1"/>
    <property type="molecule type" value="Genomic_DNA"/>
</dbReference>
<protein>
    <submittedName>
        <fullName evidence="2">Flagellar basal-body rod protein FlgF</fullName>
    </submittedName>
</protein>
<organism evidence="2">
    <name type="scientific">uncultured Solirubrobacterales bacterium</name>
    <dbReference type="NCBI Taxonomy" id="768556"/>
    <lineage>
        <taxon>Bacteria</taxon>
        <taxon>Bacillati</taxon>
        <taxon>Actinomycetota</taxon>
        <taxon>Thermoleophilia</taxon>
        <taxon>Solirubrobacterales</taxon>
        <taxon>environmental samples</taxon>
    </lineage>
</organism>
<accession>A0A6J4SU11</accession>
<feature type="compositionally biased region" description="Low complexity" evidence="1">
    <location>
        <begin position="145"/>
        <end position="160"/>
    </location>
</feature>